<evidence type="ECO:0000313" key="1">
    <source>
        <dbReference type="EMBL" id="MBO8223130.1"/>
    </source>
</evidence>
<organism evidence="1 2">
    <name type="scientific">Prochlorococcus marinus str. XMU1401</name>
    <dbReference type="NCBI Taxonomy" id="2052594"/>
    <lineage>
        <taxon>Bacteria</taxon>
        <taxon>Bacillati</taxon>
        <taxon>Cyanobacteriota</taxon>
        <taxon>Cyanophyceae</taxon>
        <taxon>Synechococcales</taxon>
        <taxon>Prochlorococcaceae</taxon>
        <taxon>Prochlorococcus</taxon>
    </lineage>
</organism>
<protein>
    <submittedName>
        <fullName evidence="1">Uncharacterized protein</fullName>
    </submittedName>
</protein>
<comment type="caution">
    <text evidence="1">The sequence shown here is derived from an EMBL/GenBank/DDBJ whole genome shotgun (WGS) entry which is preliminary data.</text>
</comment>
<gene>
    <name evidence="1" type="ORF">HA142_06345</name>
</gene>
<name>A0A8I2BKJ0_PROMR</name>
<reference evidence="1" key="1">
    <citation type="submission" date="2020-03" db="EMBL/GenBank/DDBJ databases">
        <title>Genome differentiation and subclade ecological adaptation of Prochlorococcus HLII clade in the global ocean.</title>
        <authorList>
            <person name="Yan W."/>
            <person name="Fen X."/>
            <person name="Zhang W."/>
        </authorList>
    </citation>
    <scope>NUCLEOTIDE SEQUENCE</scope>
    <source>
        <strain evidence="1">XMU1401</strain>
    </source>
</reference>
<dbReference type="RefSeq" id="WP_025932116.1">
    <property type="nucleotide sequence ID" value="NZ_JAAORC010000002.1"/>
</dbReference>
<dbReference type="Proteomes" id="UP000666562">
    <property type="component" value="Unassembled WGS sequence"/>
</dbReference>
<dbReference type="EMBL" id="JAAORC010000002">
    <property type="protein sequence ID" value="MBO8223130.1"/>
    <property type="molecule type" value="Genomic_DNA"/>
</dbReference>
<accession>A0A8I2BKJ0</accession>
<proteinExistence type="predicted"/>
<evidence type="ECO:0000313" key="2">
    <source>
        <dbReference type="Proteomes" id="UP000666562"/>
    </source>
</evidence>
<sequence>MNTLIISTFSCTFEEFKNDVTTLFLDEMCKEFVTDYEFVKVNEHKSHLLMNCTDLEKLGAEMESPFAKEWDKKNNCKDAVYSIKLVA</sequence>
<dbReference type="AlphaFoldDB" id="A0A8I2BKJ0"/>